<dbReference type="CDD" id="cd13733">
    <property type="entry name" value="SPRY_PRY_C-I_1"/>
    <property type="match status" value="1"/>
</dbReference>
<dbReference type="Pfam" id="PF00622">
    <property type="entry name" value="SPRY"/>
    <property type="match status" value="1"/>
</dbReference>
<reference evidence="2" key="2">
    <citation type="submission" date="2025-08" db="UniProtKB">
        <authorList>
            <consortium name="Ensembl"/>
        </authorList>
    </citation>
    <scope>IDENTIFICATION</scope>
</reference>
<reference evidence="2 3" key="1">
    <citation type="submission" date="2019-04" db="EMBL/GenBank/DDBJ databases">
        <authorList>
            <consortium name="Wellcome Sanger Institute Data Sharing"/>
        </authorList>
    </citation>
    <scope>NUCLEOTIDE SEQUENCE [LARGE SCALE GENOMIC DNA]</scope>
</reference>
<dbReference type="InterPro" id="IPR003879">
    <property type="entry name" value="Butyrophylin_SPRY"/>
</dbReference>
<dbReference type="InterPro" id="IPR006574">
    <property type="entry name" value="PRY"/>
</dbReference>
<dbReference type="Ensembl" id="ENSSFOT00015080248.1">
    <property type="protein sequence ID" value="ENSSFOP00015064498.1"/>
    <property type="gene ID" value="ENSSFOG00015030349.1"/>
</dbReference>
<proteinExistence type="predicted"/>
<keyword evidence="3" id="KW-1185">Reference proteome</keyword>
<dbReference type="Gene3D" id="2.60.120.920">
    <property type="match status" value="1"/>
</dbReference>
<dbReference type="SMART" id="SM00589">
    <property type="entry name" value="PRY"/>
    <property type="match status" value="1"/>
</dbReference>
<organism evidence="2 3">
    <name type="scientific">Scleropages formosus</name>
    <name type="common">Asian bonytongue</name>
    <name type="synonym">Osteoglossum formosum</name>
    <dbReference type="NCBI Taxonomy" id="113540"/>
    <lineage>
        <taxon>Eukaryota</taxon>
        <taxon>Metazoa</taxon>
        <taxon>Chordata</taxon>
        <taxon>Craniata</taxon>
        <taxon>Vertebrata</taxon>
        <taxon>Euteleostomi</taxon>
        <taxon>Actinopterygii</taxon>
        <taxon>Neopterygii</taxon>
        <taxon>Teleostei</taxon>
        <taxon>Osteoglossocephala</taxon>
        <taxon>Osteoglossomorpha</taxon>
        <taxon>Osteoglossiformes</taxon>
        <taxon>Osteoglossidae</taxon>
        <taxon>Scleropages</taxon>
    </lineage>
</organism>
<dbReference type="Proteomes" id="UP000694397">
    <property type="component" value="Chromosome 11"/>
</dbReference>
<dbReference type="InterPro" id="IPR013320">
    <property type="entry name" value="ConA-like_dom_sf"/>
</dbReference>
<dbReference type="PROSITE" id="PS50188">
    <property type="entry name" value="B302_SPRY"/>
    <property type="match status" value="1"/>
</dbReference>
<evidence type="ECO:0000259" key="1">
    <source>
        <dbReference type="PROSITE" id="PS50188"/>
    </source>
</evidence>
<feature type="domain" description="B30.2/SPRY" evidence="1">
    <location>
        <begin position="119"/>
        <end position="312"/>
    </location>
</feature>
<name>A0A8D0CFW5_SCLFO</name>
<dbReference type="SMART" id="SM00449">
    <property type="entry name" value="SPRY"/>
    <property type="match status" value="1"/>
</dbReference>
<dbReference type="InterPro" id="IPR003877">
    <property type="entry name" value="SPRY_dom"/>
</dbReference>
<accession>A0A8D0CFW5</accession>
<dbReference type="FunFam" id="2.60.120.920:FF:000004">
    <property type="entry name" value="Butyrophilin subfamily 1 member A1"/>
    <property type="match status" value="1"/>
</dbReference>
<sequence>IEILFNLLNLNSGAHKNTLLCVFWVLAEENAHLQKSLKEVLTSGKRVLLETSRKEGVILPLVWKWIREAAGTVEIKFFLNLLYSIKNIKDFWIVDLELNYFSVTNCSELIFSSSNPFTCTSLFFSLSEVTSYFLSTVDVTLDLNTAHGNLIVSQDRKEVRYTETPQNRPKKPESFDNWYSVLGKESFSSGRFYYEVQVSQKACYVVGVVKQSINRKESITPNTAKGFWTVTFKDKTYTAAGDPPISINVRENPQKVGVYVDYEEGQVSFYNVETRSHIYTFTGYSFTEKMYPALNPCSGTPSVPLIITPVSV</sequence>
<reference evidence="2" key="3">
    <citation type="submission" date="2025-09" db="UniProtKB">
        <authorList>
            <consortium name="Ensembl"/>
        </authorList>
    </citation>
    <scope>IDENTIFICATION</scope>
</reference>
<dbReference type="PRINTS" id="PR01407">
    <property type="entry name" value="BUTYPHLNCDUF"/>
</dbReference>
<dbReference type="OrthoDB" id="6105938at2759"/>
<dbReference type="GeneTree" id="ENSGT01040000240385"/>
<dbReference type="InterPro" id="IPR050143">
    <property type="entry name" value="TRIM/RBCC"/>
</dbReference>
<protein>
    <recommendedName>
        <fullName evidence="1">B30.2/SPRY domain-containing protein</fullName>
    </recommendedName>
</protein>
<dbReference type="AlphaFoldDB" id="A0A8D0CFW5"/>
<dbReference type="Pfam" id="PF13765">
    <property type="entry name" value="PRY"/>
    <property type="match status" value="1"/>
</dbReference>
<evidence type="ECO:0000313" key="2">
    <source>
        <dbReference type="Ensembl" id="ENSSFOP00015064498.1"/>
    </source>
</evidence>
<dbReference type="SUPFAM" id="SSF49899">
    <property type="entry name" value="Concanavalin A-like lectins/glucanases"/>
    <property type="match status" value="1"/>
</dbReference>
<dbReference type="InterPro" id="IPR001870">
    <property type="entry name" value="B30.2/SPRY"/>
</dbReference>
<dbReference type="PANTHER" id="PTHR24103">
    <property type="entry name" value="E3 UBIQUITIN-PROTEIN LIGASE TRIM"/>
    <property type="match status" value="1"/>
</dbReference>
<evidence type="ECO:0000313" key="3">
    <source>
        <dbReference type="Proteomes" id="UP000694397"/>
    </source>
</evidence>
<dbReference type="InterPro" id="IPR043136">
    <property type="entry name" value="B30.2/SPRY_sf"/>
</dbReference>